<evidence type="ECO:0000313" key="2">
    <source>
        <dbReference type="EMBL" id="JAP90064.1"/>
    </source>
</evidence>
<keyword evidence="1" id="KW-1133">Transmembrane helix</keyword>
<name>A0A146K2G0_9EUKA</name>
<dbReference type="EMBL" id="GDID01006542">
    <property type="protein sequence ID" value="JAP90064.1"/>
    <property type="molecule type" value="Transcribed_RNA"/>
</dbReference>
<gene>
    <name evidence="2" type="ORF">TPC1_30441</name>
</gene>
<protein>
    <submittedName>
        <fullName evidence="2">Uncharacterized protein</fullName>
    </submittedName>
</protein>
<feature type="transmembrane region" description="Helical" evidence="1">
    <location>
        <begin position="525"/>
        <end position="546"/>
    </location>
</feature>
<reference evidence="2" key="1">
    <citation type="submission" date="2015-07" db="EMBL/GenBank/DDBJ databases">
        <title>Adaptation to a free-living lifestyle via gene acquisitions in the diplomonad Trepomonas sp. PC1.</title>
        <authorList>
            <person name="Xu F."/>
            <person name="Jerlstrom-Hultqvist J."/>
            <person name="Kolisko M."/>
            <person name="Simpson A.G.B."/>
            <person name="Roger A.J."/>
            <person name="Svard S.G."/>
            <person name="Andersson J.O."/>
        </authorList>
    </citation>
    <scope>NUCLEOTIDE SEQUENCE</scope>
    <source>
        <strain evidence="2">PC1</strain>
    </source>
</reference>
<proteinExistence type="predicted"/>
<feature type="non-terminal residue" evidence="2">
    <location>
        <position position="1"/>
    </location>
</feature>
<feature type="non-terminal residue" evidence="2">
    <location>
        <position position="617"/>
    </location>
</feature>
<organism evidence="2">
    <name type="scientific">Trepomonas sp. PC1</name>
    <dbReference type="NCBI Taxonomy" id="1076344"/>
    <lineage>
        <taxon>Eukaryota</taxon>
        <taxon>Metamonada</taxon>
        <taxon>Diplomonadida</taxon>
        <taxon>Hexamitidae</taxon>
        <taxon>Hexamitinae</taxon>
        <taxon>Trepomonas</taxon>
    </lineage>
</organism>
<sequence>LTFSARSKCVALGLIENTFQRQKSACVEECIEALVDIEGKCLPQNYIGSTALLTNPNTNCTTAYNALSGGVASTNTVVCNITLSDICTNSLDGANPGLYFDPTQGICVSDSESCQVDLPYTNTSDYQCICHDPNAVYMESPNAKCECVAGYNFDGQTCVECLGSFVLNGSLSDCVSSCPSDYPFIKHTIDNIRECVVDCVPSNLFAPILIHVVRDDGITCLEATDYDDEYNQPRDTKCNRATPFLDYSYAIQPSTTIPRGAERNAVFHCVAECGSMKSIIGDGLVRFCLPDIGTLPPYTECGASLKNKLTRQCNITGVVSFLLETMNQKAHHCPFGQLYTLTGCKKFGAAFDSRMVWMKDTTNDHTFTDLTFGPTTISDYVYELRSNCPTFFFASLDALCLEAADSTVPVILTNGFKCSSFDQYVLNVNNIYKTCACGVNMSLFGDRCYYDCPSSRPYHRSPTDGECVDKCDQNMIIHNNKTCQQYFYDVYDNYVPGWDNENNIYGEKFYVNGAMTIEYKLEVSGLVLGIILLLVIIAIIILLLMLCGVKCCQCNCHFKPKVTRIYSPSYPTINDGRLGNSQSIQMTNYTQPQYEQNQQQYPPIQMPQVAYSPGRRK</sequence>
<evidence type="ECO:0000256" key="1">
    <source>
        <dbReference type="SAM" id="Phobius"/>
    </source>
</evidence>
<keyword evidence="1" id="KW-0472">Membrane</keyword>
<accession>A0A146K2G0</accession>
<keyword evidence="1" id="KW-0812">Transmembrane</keyword>
<dbReference type="AlphaFoldDB" id="A0A146K2G0"/>